<organism evidence="2 3">
    <name type="scientific">Thanatephorus cucumeris (strain AG1-IB / isolate 7/3/14)</name>
    <name type="common">Lettuce bottom rot fungus</name>
    <name type="synonym">Rhizoctonia solani</name>
    <dbReference type="NCBI Taxonomy" id="1108050"/>
    <lineage>
        <taxon>Eukaryota</taxon>
        <taxon>Fungi</taxon>
        <taxon>Dikarya</taxon>
        <taxon>Basidiomycota</taxon>
        <taxon>Agaricomycotina</taxon>
        <taxon>Agaricomycetes</taxon>
        <taxon>Cantharellales</taxon>
        <taxon>Ceratobasidiaceae</taxon>
        <taxon>Rhizoctonia</taxon>
        <taxon>Rhizoctonia solani AG-1</taxon>
    </lineage>
</organism>
<evidence type="ECO:0000256" key="1">
    <source>
        <dbReference type="SAM" id="MobiDB-lite"/>
    </source>
</evidence>
<keyword evidence="3" id="KW-1185">Reference proteome</keyword>
<proteinExistence type="predicted"/>
<accession>A0A0B7FP71</accession>
<reference evidence="2 3" key="1">
    <citation type="submission" date="2014-11" db="EMBL/GenBank/DDBJ databases">
        <authorList>
            <person name="Wibberg Daniel"/>
        </authorList>
    </citation>
    <scope>NUCLEOTIDE SEQUENCE [LARGE SCALE GENOMIC DNA]</scope>
    <source>
        <strain evidence="2">Rhizoctonia solani AG1-IB 7/3/14</strain>
    </source>
</reference>
<dbReference type="EMBL" id="LN679103">
    <property type="protein sequence ID" value="CEL59761.1"/>
    <property type="molecule type" value="Genomic_DNA"/>
</dbReference>
<gene>
    <name evidence="2" type="ORF">RSOLAG1IB_03695</name>
</gene>
<evidence type="ECO:0000313" key="3">
    <source>
        <dbReference type="Proteomes" id="UP000059188"/>
    </source>
</evidence>
<sequence length="71" mass="7773">MERYTTRLAPPKACTRRCASGSPTARLPGVVILDKDLRDGNSNHTQDPIAHVNKPTLTVYIFGYPSHPAPT</sequence>
<protein>
    <submittedName>
        <fullName evidence="2">Uncharacterized protein</fullName>
    </submittedName>
</protein>
<feature type="region of interest" description="Disordered" evidence="1">
    <location>
        <begin position="1"/>
        <end position="20"/>
    </location>
</feature>
<evidence type="ECO:0000313" key="2">
    <source>
        <dbReference type="EMBL" id="CEL59761.1"/>
    </source>
</evidence>
<dbReference type="AlphaFoldDB" id="A0A0B7FP71"/>
<name>A0A0B7FP71_THACB</name>
<dbReference type="Proteomes" id="UP000059188">
    <property type="component" value="Unassembled WGS sequence"/>
</dbReference>